<dbReference type="Gene3D" id="1.10.30.50">
    <property type="match status" value="1"/>
</dbReference>
<dbReference type="InterPro" id="IPR047693">
    <property type="entry name" value="RNA-guided_IscB-like"/>
</dbReference>
<dbReference type="NCBIfam" id="NF040563">
    <property type="entry name" value="guided_IscB"/>
    <property type="match status" value="1"/>
</dbReference>
<dbReference type="Pfam" id="PF14239">
    <property type="entry name" value="RRXRR"/>
    <property type="match status" value="1"/>
</dbReference>
<dbReference type="InterPro" id="IPR025938">
    <property type="entry name" value="RRXRR_dom"/>
</dbReference>
<dbReference type="EMBL" id="CP009516">
    <property type="protein sequence ID" value="AKB79656.1"/>
    <property type="molecule type" value="Genomic_DNA"/>
</dbReference>
<dbReference type="PATRIC" id="fig|1434110.4.peg.4086"/>
<dbReference type="RefSeq" id="WP_048141452.1">
    <property type="nucleotide sequence ID" value="NZ_CP009516.1"/>
</dbReference>
<reference evidence="2 3" key="1">
    <citation type="submission" date="2014-07" db="EMBL/GenBank/DDBJ databases">
        <title>Methanogenic archaea and the global carbon cycle.</title>
        <authorList>
            <person name="Henriksen J.R."/>
            <person name="Luke J."/>
            <person name="Reinhart S."/>
            <person name="Benedict M.N."/>
            <person name="Youngblut N.D."/>
            <person name="Metcalf M.E."/>
            <person name="Whitaker R.J."/>
            <person name="Metcalf W.W."/>
        </authorList>
    </citation>
    <scope>NUCLEOTIDE SEQUENCE [LARGE SCALE GENOMIC DNA]</scope>
    <source>
        <strain evidence="2 3">HB-1</strain>
    </source>
</reference>
<feature type="domain" description="HNH nuclease" evidence="1">
    <location>
        <begin position="187"/>
        <end position="238"/>
    </location>
</feature>
<dbReference type="GO" id="GO:0004519">
    <property type="term" value="F:endonuclease activity"/>
    <property type="evidence" value="ECO:0007669"/>
    <property type="project" value="UniProtKB-KW"/>
</dbReference>
<organism evidence="2 3">
    <name type="scientific">Methanosarcina horonobensis HB-1 = JCM 15518</name>
    <dbReference type="NCBI Taxonomy" id="1434110"/>
    <lineage>
        <taxon>Archaea</taxon>
        <taxon>Methanobacteriati</taxon>
        <taxon>Methanobacteriota</taxon>
        <taxon>Stenosarchaea group</taxon>
        <taxon>Methanomicrobia</taxon>
        <taxon>Methanosarcinales</taxon>
        <taxon>Methanosarcinaceae</taxon>
        <taxon>Methanosarcina</taxon>
    </lineage>
</organism>
<dbReference type="InterPro" id="IPR052892">
    <property type="entry name" value="NA-targeting_endonuclease"/>
</dbReference>
<dbReference type="GeneID" id="24832501"/>
<gene>
    <name evidence="2" type="ORF">MSHOH_3173</name>
</gene>
<dbReference type="SMART" id="SM00507">
    <property type="entry name" value="HNHc"/>
    <property type="match status" value="1"/>
</dbReference>
<keyword evidence="3" id="KW-1185">Reference proteome</keyword>
<dbReference type="InterPro" id="IPR029471">
    <property type="entry name" value="HNH_5"/>
</dbReference>
<keyword evidence="2" id="KW-0540">Nuclease</keyword>
<dbReference type="HOGENOM" id="CLU_036716_0_0_2"/>
<evidence type="ECO:0000313" key="3">
    <source>
        <dbReference type="Proteomes" id="UP000033101"/>
    </source>
</evidence>
<dbReference type="PANTHER" id="PTHR33877:SF2">
    <property type="entry name" value="OS07G0170200 PROTEIN"/>
    <property type="match status" value="1"/>
</dbReference>
<dbReference type="OrthoDB" id="11472at2157"/>
<evidence type="ECO:0000313" key="2">
    <source>
        <dbReference type="EMBL" id="AKB79656.1"/>
    </source>
</evidence>
<dbReference type="AlphaFoldDB" id="A0A0E3SF33"/>
<dbReference type="KEGG" id="mhor:MSHOH_3173"/>
<keyword evidence="2" id="KW-0378">Hydrolase</keyword>
<name>A0A0E3SF33_9EURY</name>
<dbReference type="Pfam" id="PF14279">
    <property type="entry name" value="HNH_5"/>
    <property type="match status" value="1"/>
</dbReference>
<sequence length="446" mass="50857">MVFVLNKNKQPLSPCHSAVARKLLKTGKVVIHKKYPFTIRLKELKESERKLKDSESKAEFRLKIDYGSRYTGLAILNGPTVVWLAQIHHKTNIKSNIDSRRAMRRTRRNRNTRYRKPKFNNRGRKEGWLPPSLQSRVDNIKNWVIKLQRLCSLTHISYENVKFDTQLMQNPEISGIEYQQGELQGYEIREYLLEKWDRKCAYCGAENISLEIEHIIPKSRGGTSRISNLTLACHACNQVKGDMTAEEFGYPDIQKQAKKPLKDAALVTATRWKVYNVLSETGLNIECGTGARTKMNRILLNLPKNHHFDAVCVGTSTPNDIIFRTNSVLHIKAKGRGSHCRTNLNKYGFPRGYLARQKSFFGFQTGDIVKAIVPKGKHQGTWIGAVACRKTGYFDIKNKEGVKAAQGINHKYCKMLSRVDGYEYASEHVGVDGIPLMTEVTSILPY</sequence>
<protein>
    <submittedName>
        <fullName evidence="2">HNH endonuclease</fullName>
    </submittedName>
</protein>
<accession>A0A0E3SF33</accession>
<dbReference type="PANTHER" id="PTHR33877">
    <property type="entry name" value="SLL1193 PROTEIN"/>
    <property type="match status" value="1"/>
</dbReference>
<dbReference type="Proteomes" id="UP000033101">
    <property type="component" value="Chromosome"/>
</dbReference>
<evidence type="ECO:0000259" key="1">
    <source>
        <dbReference type="SMART" id="SM00507"/>
    </source>
</evidence>
<keyword evidence="2" id="KW-0255">Endonuclease</keyword>
<dbReference type="STRING" id="1434110.MSHOH_3173"/>
<dbReference type="CDD" id="cd00085">
    <property type="entry name" value="HNHc"/>
    <property type="match status" value="1"/>
</dbReference>
<proteinExistence type="predicted"/>
<dbReference type="InterPro" id="IPR003615">
    <property type="entry name" value="HNH_nuc"/>
</dbReference>